<comment type="caution">
    <text evidence="1">The sequence shown here is derived from an EMBL/GenBank/DDBJ whole genome shotgun (WGS) entry which is preliminary data.</text>
</comment>
<reference evidence="1 2" key="1">
    <citation type="submission" date="2017-12" db="EMBL/GenBank/DDBJ databases">
        <title>Confluentibacter flavum sp. nov., isolated from the saline lake.</title>
        <authorList>
            <person name="Yu L."/>
        </authorList>
    </citation>
    <scope>NUCLEOTIDE SEQUENCE [LARGE SCALE GENOMIC DNA]</scope>
    <source>
        <strain evidence="1 2">3B</strain>
    </source>
</reference>
<gene>
    <name evidence="1" type="ORF">CSW08_13545</name>
</gene>
<evidence type="ECO:0000313" key="2">
    <source>
        <dbReference type="Proteomes" id="UP000233435"/>
    </source>
</evidence>
<protein>
    <submittedName>
        <fullName evidence="1">SusD/RagB family nutrient-binding outer membrane lipoprotein</fullName>
    </submittedName>
</protein>
<evidence type="ECO:0000313" key="1">
    <source>
        <dbReference type="EMBL" id="PKQ44430.1"/>
    </source>
</evidence>
<proteinExistence type="predicted"/>
<dbReference type="Proteomes" id="UP000233435">
    <property type="component" value="Unassembled WGS sequence"/>
</dbReference>
<dbReference type="Gene3D" id="1.25.40.390">
    <property type="match status" value="1"/>
</dbReference>
<dbReference type="Pfam" id="PF12741">
    <property type="entry name" value="SusD-like"/>
    <property type="match status" value="1"/>
</dbReference>
<dbReference type="OrthoDB" id="725917at2"/>
<keyword evidence="2" id="KW-1185">Reference proteome</keyword>
<dbReference type="EMBL" id="PJEO01000050">
    <property type="protein sequence ID" value="PKQ44430.1"/>
    <property type="molecule type" value="Genomic_DNA"/>
</dbReference>
<name>A0A2N3HHI0_9FLAO</name>
<keyword evidence="1" id="KW-0449">Lipoprotein</keyword>
<dbReference type="InterPro" id="IPR011990">
    <property type="entry name" value="TPR-like_helical_dom_sf"/>
</dbReference>
<accession>A0A2N3HHI0</accession>
<dbReference type="SUPFAM" id="SSF48452">
    <property type="entry name" value="TPR-like"/>
    <property type="match status" value="1"/>
</dbReference>
<dbReference type="AlphaFoldDB" id="A0A2N3HHI0"/>
<dbReference type="PROSITE" id="PS51257">
    <property type="entry name" value="PROKAR_LIPOPROTEIN"/>
    <property type="match status" value="1"/>
</dbReference>
<sequence>MKNIKSLLVCSCYTLVFGTIMFSCTDDFTELNTNEKVLTLATIKDDELLLGQVFAQAQYGSMFDSPFYFQYAQNWSSDLYSQYFAICVSYAEPDRNDFTDGWSSETWLSFYTECAPHVKAVEDITSENENFVGNAMAKILKVLAYSRMTDYYGPIIYSQYGNNELTVPFDSQESIYMDFFDQLDDAVAILKVNPGANMFGQNDRIYGGSADKWLKFANSLRLRLAMHIRYADAAKARVEAEKAIEDGVFTDNNDNAILPLNRIRRHTYGILTGWSEFRMSAAMESVLKGYEDPRAPFYFSPAASGDTDGDGFVYEGLLNGQSQADLSSVISPNNFSNMGSAYKLRQNGGTEGPYEIMSASEIYFLRAEGALQGWNMGGSTKDMYEAGIRASLMSKAGSNEVVIGEYTNSFNTPVPYEAGANALSDIPVAFSSNPETQFEQIMTQKWIAIYPNGWEAWADLRRTGYPKLYDRLYSDNPDVGVSEIMRRITYPDLEADTNPIGYAEALTMPELAQGDKNSTKVWWDKK</sequence>
<dbReference type="InterPro" id="IPR024302">
    <property type="entry name" value="SusD-like"/>
</dbReference>
<organism evidence="1 2">
    <name type="scientific">Confluentibacter flavum</name>
    <dbReference type="NCBI Taxonomy" id="1909700"/>
    <lineage>
        <taxon>Bacteria</taxon>
        <taxon>Pseudomonadati</taxon>
        <taxon>Bacteroidota</taxon>
        <taxon>Flavobacteriia</taxon>
        <taxon>Flavobacteriales</taxon>
        <taxon>Flavobacteriaceae</taxon>
        <taxon>Confluentibacter</taxon>
    </lineage>
</organism>